<dbReference type="EMBL" id="MZGJ01000006">
    <property type="protein sequence ID" value="OQX51205.1"/>
    <property type="molecule type" value="Genomic_DNA"/>
</dbReference>
<dbReference type="Gene3D" id="3.40.50.1260">
    <property type="entry name" value="Phosphoglycerate kinase, N-terminal domain"/>
    <property type="match status" value="3"/>
</dbReference>
<keyword evidence="3 8" id="KW-0808">Transferase</keyword>
<accession>A0A1W9NYH9</accession>
<protein>
    <recommendedName>
        <fullName evidence="2 8">Phosphoglycerate kinase</fullName>
        <ecNumber evidence="2 8">2.7.2.3</ecNumber>
    </recommendedName>
</protein>
<dbReference type="STRING" id="1968527.B5M47_01460"/>
<dbReference type="GO" id="GO:0005524">
    <property type="term" value="F:ATP binding"/>
    <property type="evidence" value="ECO:0007669"/>
    <property type="project" value="UniProtKB-KW"/>
</dbReference>
<keyword evidence="4" id="KW-0547">Nucleotide-binding</keyword>
<dbReference type="GO" id="GO:0005829">
    <property type="term" value="C:cytosol"/>
    <property type="evidence" value="ECO:0007669"/>
    <property type="project" value="TreeGrafter"/>
</dbReference>
<evidence type="ECO:0000313" key="9">
    <source>
        <dbReference type="EMBL" id="OQX51205.1"/>
    </source>
</evidence>
<dbReference type="Pfam" id="PF00162">
    <property type="entry name" value="PGK"/>
    <property type="match status" value="2"/>
</dbReference>
<dbReference type="GO" id="GO:0043531">
    <property type="term" value="F:ADP binding"/>
    <property type="evidence" value="ECO:0007669"/>
    <property type="project" value="TreeGrafter"/>
</dbReference>
<sequence length="346" mass="37817">MRFVTNLGRSQLEGKKVLVRADLDVKINQGLVGDNFRLRAITETLQYLVGNHAKLILAGHLDRPGGRVVDSLRMSPVVDELRSLLASVRVKSVDRVLGPSVLEEVKKLEDGEILVLENVRFCPGEEKNEDLFAQRLSSLADLFVNECFATCHRCHASIVGVPQYLPSFAGIRLGREIETLLRVREAPKRPLIFIIGGAKKDKIEFVKAVSQFADQILLGGTLMFARELEGVPKVLFPVDAVRVDDIGPRSVSLFCKTIKEAGTIVWAGPMGRFEQDEYMMGTRKIAQCAAESCAFSVAGGGDTLAALGQVGLRDKFDFCSTGGGAMLKFLSKGTLPGIEALEVNRE</sequence>
<evidence type="ECO:0000256" key="6">
    <source>
        <dbReference type="ARBA" id="ARBA00022840"/>
    </source>
</evidence>
<dbReference type="SUPFAM" id="SSF53748">
    <property type="entry name" value="Phosphoglycerate kinase"/>
    <property type="match status" value="1"/>
</dbReference>
<reference evidence="10" key="1">
    <citation type="submission" date="2017-03" db="EMBL/GenBank/DDBJ databases">
        <title>Novel pathways for hydrocarbon cycling and metabolic interdependencies in hydrothermal sediment communities.</title>
        <authorList>
            <person name="Dombrowski N."/>
            <person name="Seitz K."/>
            <person name="Teske A."/>
            <person name="Baker B."/>
        </authorList>
    </citation>
    <scope>NUCLEOTIDE SEQUENCE [LARGE SCALE GENOMIC DNA]</scope>
</reference>
<gene>
    <name evidence="9" type="ORF">B5M47_01460</name>
</gene>
<dbReference type="Proteomes" id="UP000192520">
    <property type="component" value="Unassembled WGS sequence"/>
</dbReference>
<name>A0A1W9NYH9_UNCC3</name>
<comment type="catalytic activity">
    <reaction evidence="1 8">
        <text>(2R)-3-phosphoglycerate + ATP = (2R)-3-phospho-glyceroyl phosphate + ADP</text>
        <dbReference type="Rhea" id="RHEA:14801"/>
        <dbReference type="ChEBI" id="CHEBI:30616"/>
        <dbReference type="ChEBI" id="CHEBI:57604"/>
        <dbReference type="ChEBI" id="CHEBI:58272"/>
        <dbReference type="ChEBI" id="CHEBI:456216"/>
        <dbReference type="EC" id="2.7.2.3"/>
    </reaction>
</comment>
<dbReference type="PRINTS" id="PR00477">
    <property type="entry name" value="PHGLYCKINASE"/>
</dbReference>
<dbReference type="GO" id="GO:0006096">
    <property type="term" value="P:glycolytic process"/>
    <property type="evidence" value="ECO:0007669"/>
    <property type="project" value="InterPro"/>
</dbReference>
<evidence type="ECO:0000313" key="10">
    <source>
        <dbReference type="Proteomes" id="UP000192520"/>
    </source>
</evidence>
<evidence type="ECO:0000256" key="1">
    <source>
        <dbReference type="ARBA" id="ARBA00000642"/>
    </source>
</evidence>
<comment type="caution">
    <text evidence="9">The sequence shown here is derived from an EMBL/GenBank/DDBJ whole genome shotgun (WGS) entry which is preliminary data.</text>
</comment>
<feature type="binding site" evidence="7">
    <location>
        <position position="274"/>
    </location>
    <ligand>
        <name>ATP</name>
        <dbReference type="ChEBI" id="CHEBI:30616"/>
    </ligand>
</feature>
<keyword evidence="6 7" id="KW-0067">ATP-binding</keyword>
<dbReference type="PANTHER" id="PTHR11406:SF23">
    <property type="entry name" value="PHOSPHOGLYCERATE KINASE 1, CHLOROPLASTIC-RELATED"/>
    <property type="match status" value="1"/>
</dbReference>
<dbReference type="PIRSF" id="PIRSF000724">
    <property type="entry name" value="Pgk"/>
    <property type="match status" value="1"/>
</dbReference>
<dbReference type="GO" id="GO:0004618">
    <property type="term" value="F:phosphoglycerate kinase activity"/>
    <property type="evidence" value="ECO:0007669"/>
    <property type="project" value="UniProtKB-EC"/>
</dbReference>
<dbReference type="InterPro" id="IPR036043">
    <property type="entry name" value="Phosphoglycerate_kinase_sf"/>
</dbReference>
<evidence type="ECO:0000256" key="2">
    <source>
        <dbReference type="ARBA" id="ARBA00013061"/>
    </source>
</evidence>
<feature type="binding site" evidence="7">
    <location>
        <begin position="300"/>
        <end position="303"/>
    </location>
    <ligand>
        <name>ATP</name>
        <dbReference type="ChEBI" id="CHEBI:30616"/>
    </ligand>
</feature>
<keyword evidence="5 8" id="KW-0418">Kinase</keyword>
<evidence type="ECO:0000256" key="5">
    <source>
        <dbReference type="ARBA" id="ARBA00022777"/>
    </source>
</evidence>
<dbReference type="AlphaFoldDB" id="A0A1W9NYH9"/>
<organism evidence="9 10">
    <name type="scientific">candidate division CPR3 bacterium 4484_211</name>
    <dbReference type="NCBI Taxonomy" id="1968527"/>
    <lineage>
        <taxon>Bacteria</taxon>
        <taxon>Bacteria division CPR3</taxon>
    </lineage>
</organism>
<evidence type="ECO:0000256" key="7">
    <source>
        <dbReference type="PIRSR" id="PIRSR000724-2"/>
    </source>
</evidence>
<comment type="similarity">
    <text evidence="8">Belongs to the phosphoglycerate kinase family.</text>
</comment>
<dbReference type="PANTHER" id="PTHR11406">
    <property type="entry name" value="PHOSPHOGLYCERATE KINASE"/>
    <property type="match status" value="1"/>
</dbReference>
<dbReference type="InterPro" id="IPR015824">
    <property type="entry name" value="Phosphoglycerate_kinase_N"/>
</dbReference>
<evidence type="ECO:0000256" key="8">
    <source>
        <dbReference type="RuleBase" id="RU000532"/>
    </source>
</evidence>
<proteinExistence type="inferred from homology"/>
<evidence type="ECO:0000256" key="3">
    <source>
        <dbReference type="ARBA" id="ARBA00022679"/>
    </source>
</evidence>
<evidence type="ECO:0000256" key="4">
    <source>
        <dbReference type="ARBA" id="ARBA00022741"/>
    </source>
</evidence>
<dbReference type="GO" id="GO:0006094">
    <property type="term" value="P:gluconeogenesis"/>
    <property type="evidence" value="ECO:0007669"/>
    <property type="project" value="TreeGrafter"/>
</dbReference>
<dbReference type="InterPro" id="IPR001576">
    <property type="entry name" value="Phosphoglycerate_kinase"/>
</dbReference>
<dbReference type="EC" id="2.7.2.3" evidence="2 8"/>
<feature type="binding site" evidence="7">
    <location>
        <position position="202"/>
    </location>
    <ligand>
        <name>ATP</name>
        <dbReference type="ChEBI" id="CHEBI:30616"/>
    </ligand>
</feature>